<feature type="region of interest" description="Disordered" evidence="1">
    <location>
        <begin position="1"/>
        <end position="73"/>
    </location>
</feature>
<dbReference type="AlphaFoldDB" id="A0A3N9WXJ2"/>
<accession>A0A3N9WXJ2</accession>
<protein>
    <submittedName>
        <fullName evidence="2">Uncharacterized protein</fullName>
    </submittedName>
</protein>
<keyword evidence="3" id="KW-1185">Reference proteome</keyword>
<gene>
    <name evidence="2" type="ORF">DLJ59_26595</name>
</gene>
<sequence>MTTPHGHPDHDHDAHGPTFAPGLRCPECGEPARPVPPRDWPLNGFTPRPVTSHHDGTPLCPAPGPNGSQPAEPISAPARLTMWQAVRQSWLIHPDWTVADHFAWLDGEGYDTDDMTGDPAEVVGRWLAEHRHTARVPRPAGDPRVYMVAGGDMVAVFDSAEEADIMAVTMTAANLEPVTLPLTEAQWEKALAVLRSQLPHVTVTDARSTRAAGAS</sequence>
<comment type="caution">
    <text evidence="2">The sequence shown here is derived from an EMBL/GenBank/DDBJ whole genome shotgun (WGS) entry which is preliminary data.</text>
</comment>
<dbReference type="Proteomes" id="UP000282312">
    <property type="component" value="Unassembled WGS sequence"/>
</dbReference>
<reference evidence="2 3" key="1">
    <citation type="submission" date="2018-05" db="EMBL/GenBank/DDBJ databases">
        <title>Micromonospora from Atacama Desert.</title>
        <authorList>
            <person name="Carro L."/>
            <person name="Goodfellow M."/>
            <person name="Klenk H.-P."/>
        </authorList>
    </citation>
    <scope>NUCLEOTIDE SEQUENCE [LARGE SCALE GENOMIC DNA]</scope>
    <source>
        <strain evidence="2 3">LB39</strain>
    </source>
</reference>
<evidence type="ECO:0000313" key="2">
    <source>
        <dbReference type="EMBL" id="RQW98756.1"/>
    </source>
</evidence>
<dbReference type="RefSeq" id="WP_124775624.1">
    <property type="nucleotide sequence ID" value="NZ_QGSZ01000287.1"/>
</dbReference>
<evidence type="ECO:0000313" key="3">
    <source>
        <dbReference type="Proteomes" id="UP000282312"/>
    </source>
</evidence>
<dbReference type="EMBL" id="QGSZ01000287">
    <property type="protein sequence ID" value="RQW98756.1"/>
    <property type="molecule type" value="Genomic_DNA"/>
</dbReference>
<dbReference type="OrthoDB" id="3362029at2"/>
<evidence type="ECO:0000256" key="1">
    <source>
        <dbReference type="SAM" id="MobiDB-lite"/>
    </source>
</evidence>
<organism evidence="2 3">
    <name type="scientific">Micromonospora inaquosa</name>
    <dbReference type="NCBI Taxonomy" id="2203716"/>
    <lineage>
        <taxon>Bacteria</taxon>
        <taxon>Bacillati</taxon>
        <taxon>Actinomycetota</taxon>
        <taxon>Actinomycetes</taxon>
        <taxon>Micromonosporales</taxon>
        <taxon>Micromonosporaceae</taxon>
        <taxon>Micromonospora</taxon>
    </lineage>
</organism>
<feature type="compositionally biased region" description="Basic and acidic residues" evidence="1">
    <location>
        <begin position="1"/>
        <end position="15"/>
    </location>
</feature>
<proteinExistence type="predicted"/>
<name>A0A3N9WXJ2_9ACTN</name>